<keyword evidence="3" id="KW-1185">Reference proteome</keyword>
<organism evidence="2 3">
    <name type="scientific">Dendrobium chrysotoxum</name>
    <name type="common">Orchid</name>
    <dbReference type="NCBI Taxonomy" id="161865"/>
    <lineage>
        <taxon>Eukaryota</taxon>
        <taxon>Viridiplantae</taxon>
        <taxon>Streptophyta</taxon>
        <taxon>Embryophyta</taxon>
        <taxon>Tracheophyta</taxon>
        <taxon>Spermatophyta</taxon>
        <taxon>Magnoliopsida</taxon>
        <taxon>Liliopsida</taxon>
        <taxon>Asparagales</taxon>
        <taxon>Orchidaceae</taxon>
        <taxon>Epidendroideae</taxon>
        <taxon>Malaxideae</taxon>
        <taxon>Dendrobiinae</taxon>
        <taxon>Dendrobium</taxon>
    </lineage>
</organism>
<dbReference type="AlphaFoldDB" id="A0AAV7H904"/>
<keyword evidence="1" id="KW-0812">Transmembrane</keyword>
<name>A0AAV7H904_DENCH</name>
<comment type="caution">
    <text evidence="2">The sequence shown here is derived from an EMBL/GenBank/DDBJ whole genome shotgun (WGS) entry which is preliminary data.</text>
</comment>
<keyword evidence="1" id="KW-0472">Membrane</keyword>
<keyword evidence="1" id="KW-1133">Transmembrane helix</keyword>
<evidence type="ECO:0000256" key="1">
    <source>
        <dbReference type="SAM" id="Phobius"/>
    </source>
</evidence>
<dbReference type="Proteomes" id="UP000775213">
    <property type="component" value="Unassembled WGS sequence"/>
</dbReference>
<accession>A0AAV7H904</accession>
<sequence>MRRELSETKKGFVQMLVGGEVADWEKRTSGEGREERSGLTNTCEFCERSLLDSFRDSTLLATRSHLFSLFLLIVITAITS</sequence>
<evidence type="ECO:0000313" key="3">
    <source>
        <dbReference type="Proteomes" id="UP000775213"/>
    </source>
</evidence>
<reference evidence="2 3" key="1">
    <citation type="journal article" date="2021" name="Hortic Res">
        <title>Chromosome-scale assembly of the Dendrobium chrysotoxum genome enhances the understanding of orchid evolution.</title>
        <authorList>
            <person name="Zhang Y."/>
            <person name="Zhang G.Q."/>
            <person name="Zhang D."/>
            <person name="Liu X.D."/>
            <person name="Xu X.Y."/>
            <person name="Sun W.H."/>
            <person name="Yu X."/>
            <person name="Zhu X."/>
            <person name="Wang Z.W."/>
            <person name="Zhao X."/>
            <person name="Zhong W.Y."/>
            <person name="Chen H."/>
            <person name="Yin W.L."/>
            <person name="Huang T."/>
            <person name="Niu S.C."/>
            <person name="Liu Z.J."/>
        </authorList>
    </citation>
    <scope>NUCLEOTIDE SEQUENCE [LARGE SCALE GENOMIC DNA]</scope>
    <source>
        <strain evidence="2">Lindl</strain>
    </source>
</reference>
<protein>
    <submittedName>
        <fullName evidence="2">Uncharacterized protein</fullName>
    </submittedName>
</protein>
<evidence type="ECO:0000313" key="2">
    <source>
        <dbReference type="EMBL" id="KAH0465447.1"/>
    </source>
</evidence>
<feature type="transmembrane region" description="Helical" evidence="1">
    <location>
        <begin position="58"/>
        <end position="78"/>
    </location>
</feature>
<proteinExistence type="predicted"/>
<gene>
    <name evidence="2" type="ORF">IEQ34_005550</name>
</gene>
<dbReference type="EMBL" id="JAGFBR010000006">
    <property type="protein sequence ID" value="KAH0465447.1"/>
    <property type="molecule type" value="Genomic_DNA"/>
</dbReference>